<dbReference type="GO" id="GO:0042765">
    <property type="term" value="C:GPI-anchor transamidase complex"/>
    <property type="evidence" value="ECO:0007669"/>
    <property type="project" value="InterPro"/>
</dbReference>
<keyword evidence="8 9" id="KW-0472">Membrane</keyword>
<feature type="transmembrane region" description="Helical" evidence="9">
    <location>
        <begin position="262"/>
        <end position="284"/>
    </location>
</feature>
<keyword evidence="6" id="KW-0256">Endoplasmic reticulum</keyword>
<dbReference type="InterPro" id="IPR009600">
    <property type="entry name" value="PIG-U"/>
</dbReference>
<proteinExistence type="inferred from homology"/>
<comment type="subcellular location">
    <subcellularLocation>
        <location evidence="1">Endoplasmic reticulum membrane</location>
        <topology evidence="1">Multi-pass membrane protein</topology>
    </subcellularLocation>
</comment>
<comment type="pathway">
    <text evidence="2">Glycolipid biosynthesis; glycosylphosphatidylinositol-anchor biosynthesis.</text>
</comment>
<feature type="transmembrane region" description="Helical" evidence="9">
    <location>
        <begin position="89"/>
        <end position="108"/>
    </location>
</feature>
<dbReference type="OMA" id="ALWHLWI"/>
<evidence type="ECO:0000256" key="9">
    <source>
        <dbReference type="SAM" id="Phobius"/>
    </source>
</evidence>
<evidence type="ECO:0000256" key="4">
    <source>
        <dbReference type="ARBA" id="ARBA00022502"/>
    </source>
</evidence>
<dbReference type="EMBL" id="CM000127">
    <property type="protein sequence ID" value="EEC73810.1"/>
    <property type="molecule type" value="Genomic_DNA"/>
</dbReference>
<dbReference type="Proteomes" id="UP000007015">
    <property type="component" value="Chromosome 2"/>
</dbReference>
<organism evidence="10 11">
    <name type="scientific">Oryza sativa subsp. indica</name>
    <name type="common">Rice</name>
    <dbReference type="NCBI Taxonomy" id="39946"/>
    <lineage>
        <taxon>Eukaryota</taxon>
        <taxon>Viridiplantae</taxon>
        <taxon>Streptophyta</taxon>
        <taxon>Embryophyta</taxon>
        <taxon>Tracheophyta</taxon>
        <taxon>Spermatophyta</taxon>
        <taxon>Magnoliopsida</taxon>
        <taxon>Liliopsida</taxon>
        <taxon>Poales</taxon>
        <taxon>Poaceae</taxon>
        <taxon>BOP clade</taxon>
        <taxon>Oryzoideae</taxon>
        <taxon>Oryzeae</taxon>
        <taxon>Oryzinae</taxon>
        <taxon>Oryza</taxon>
        <taxon>Oryza sativa</taxon>
    </lineage>
</organism>
<protein>
    <submittedName>
        <fullName evidence="10">Uncharacterized protein</fullName>
    </submittedName>
</protein>
<reference evidence="10 11" key="1">
    <citation type="journal article" date="2005" name="PLoS Biol.">
        <title>The genomes of Oryza sativa: a history of duplications.</title>
        <authorList>
            <person name="Yu J."/>
            <person name="Wang J."/>
            <person name="Lin W."/>
            <person name="Li S."/>
            <person name="Li H."/>
            <person name="Zhou J."/>
            <person name="Ni P."/>
            <person name="Dong W."/>
            <person name="Hu S."/>
            <person name="Zeng C."/>
            <person name="Zhang J."/>
            <person name="Zhang Y."/>
            <person name="Li R."/>
            <person name="Xu Z."/>
            <person name="Li S."/>
            <person name="Li X."/>
            <person name="Zheng H."/>
            <person name="Cong L."/>
            <person name="Lin L."/>
            <person name="Yin J."/>
            <person name="Geng J."/>
            <person name="Li G."/>
            <person name="Shi J."/>
            <person name="Liu J."/>
            <person name="Lv H."/>
            <person name="Li J."/>
            <person name="Wang J."/>
            <person name="Deng Y."/>
            <person name="Ran L."/>
            <person name="Shi X."/>
            <person name="Wang X."/>
            <person name="Wu Q."/>
            <person name="Li C."/>
            <person name="Ren X."/>
            <person name="Wang J."/>
            <person name="Wang X."/>
            <person name="Li D."/>
            <person name="Liu D."/>
            <person name="Zhang X."/>
            <person name="Ji Z."/>
            <person name="Zhao W."/>
            <person name="Sun Y."/>
            <person name="Zhang Z."/>
            <person name="Bao J."/>
            <person name="Han Y."/>
            <person name="Dong L."/>
            <person name="Ji J."/>
            <person name="Chen P."/>
            <person name="Wu S."/>
            <person name="Liu J."/>
            <person name="Xiao Y."/>
            <person name="Bu D."/>
            <person name="Tan J."/>
            <person name="Yang L."/>
            <person name="Ye C."/>
            <person name="Zhang J."/>
            <person name="Xu J."/>
            <person name="Zhou Y."/>
            <person name="Yu Y."/>
            <person name="Zhang B."/>
            <person name="Zhuang S."/>
            <person name="Wei H."/>
            <person name="Liu B."/>
            <person name="Lei M."/>
            <person name="Yu H."/>
            <person name="Li Y."/>
            <person name="Xu H."/>
            <person name="Wei S."/>
            <person name="He X."/>
            <person name="Fang L."/>
            <person name="Zhang Z."/>
            <person name="Zhang Y."/>
            <person name="Huang X."/>
            <person name="Su Z."/>
            <person name="Tong W."/>
            <person name="Li J."/>
            <person name="Tong Z."/>
            <person name="Li S."/>
            <person name="Ye J."/>
            <person name="Wang L."/>
            <person name="Fang L."/>
            <person name="Lei T."/>
            <person name="Chen C."/>
            <person name="Chen H."/>
            <person name="Xu Z."/>
            <person name="Li H."/>
            <person name="Huang H."/>
            <person name="Zhang F."/>
            <person name="Xu H."/>
            <person name="Li N."/>
            <person name="Zhao C."/>
            <person name="Li S."/>
            <person name="Dong L."/>
            <person name="Huang Y."/>
            <person name="Li L."/>
            <person name="Xi Y."/>
            <person name="Qi Q."/>
            <person name="Li W."/>
            <person name="Zhang B."/>
            <person name="Hu W."/>
            <person name="Zhang Y."/>
            <person name="Tian X."/>
            <person name="Jiao Y."/>
            <person name="Liang X."/>
            <person name="Jin J."/>
            <person name="Gao L."/>
            <person name="Zheng W."/>
            <person name="Hao B."/>
            <person name="Liu S."/>
            <person name="Wang W."/>
            <person name="Yuan L."/>
            <person name="Cao M."/>
            <person name="McDermott J."/>
            <person name="Samudrala R."/>
            <person name="Wang J."/>
            <person name="Wong G.K."/>
            <person name="Yang H."/>
        </authorList>
    </citation>
    <scope>NUCLEOTIDE SEQUENCE [LARGE SCALE GENOMIC DNA]</scope>
    <source>
        <strain evidence="11">cv. 93-11</strain>
    </source>
</reference>
<dbReference type="Gramene" id="BGIOSGA005815-TA">
    <property type="protein sequence ID" value="BGIOSGA005815-PA"/>
    <property type="gene ID" value="BGIOSGA005815"/>
</dbReference>
<dbReference type="UniPathway" id="UPA00196"/>
<name>B8AGS0_ORYSI</name>
<dbReference type="Pfam" id="PF06728">
    <property type="entry name" value="PIG-U"/>
    <property type="match status" value="2"/>
</dbReference>
<feature type="transmembrane region" description="Helical" evidence="9">
    <location>
        <begin position="203"/>
        <end position="223"/>
    </location>
</feature>
<evidence type="ECO:0000256" key="5">
    <source>
        <dbReference type="ARBA" id="ARBA00022692"/>
    </source>
</evidence>
<evidence type="ECO:0000313" key="11">
    <source>
        <dbReference type="Proteomes" id="UP000007015"/>
    </source>
</evidence>
<evidence type="ECO:0000256" key="8">
    <source>
        <dbReference type="ARBA" id="ARBA00023136"/>
    </source>
</evidence>
<sequence>MAIRNFWSMAAAAVGFRLVLVLFGGDLHLASRPEVSTPLTSIRRLAEGYWLKQASMSPYSGSMYHGSPLLLLVLGPLTNKRSVGHHDHIYCSLIFVAVDFIAAMLIRATGRRLQIARNRNLKSLELTEALLIVLIDTVPAVNLLRTKFFFQIILLLGYGPDAPPTKVFRIKSSSASKTDVSDNDKSSSSRDVQQFLWKPVFHFILWMLFWTFYVLLLSSIVLNKVGGLQEMFEKTYGFILTVKDLSPNIGVLWYFFAEVFDFFRSFFLIVFNMNIVFMVLPLAIRLKHRPCFLAFIYTAIVAILKSYPSVGDSALYLGLLGLFANELAEMQFTFFLFFGYIGVSLLSPVMHNLWIWRGTGNANFYFATGLAYTCLQTVLVVESVSSMIKHDRKLRLLVTA</sequence>
<dbReference type="HOGENOM" id="CLU_030193_1_0_1"/>
<keyword evidence="11" id="KW-1185">Reference proteome</keyword>
<dbReference type="PANTHER" id="PTHR13121:SF0">
    <property type="entry name" value="PHOSPHATIDYLINOSITOL GLYCAN ANCHOR BIOSYNTHESIS CLASS U PROTEIN"/>
    <property type="match status" value="1"/>
</dbReference>
<evidence type="ECO:0000256" key="1">
    <source>
        <dbReference type="ARBA" id="ARBA00004477"/>
    </source>
</evidence>
<feature type="transmembrane region" description="Helical" evidence="9">
    <location>
        <begin position="6"/>
        <end position="23"/>
    </location>
</feature>
<dbReference type="GO" id="GO:0006506">
    <property type="term" value="P:GPI anchor biosynthetic process"/>
    <property type="evidence" value="ECO:0007669"/>
    <property type="project" value="UniProtKB-UniPathway"/>
</dbReference>
<keyword evidence="4" id="KW-0337">GPI-anchor biosynthesis</keyword>
<dbReference type="STRING" id="39946.B8AGS0"/>
<evidence type="ECO:0000313" key="10">
    <source>
        <dbReference type="EMBL" id="EEC73810.1"/>
    </source>
</evidence>
<gene>
    <name evidence="10" type="ORF">OsI_08523</name>
</gene>
<evidence type="ECO:0000256" key="7">
    <source>
        <dbReference type="ARBA" id="ARBA00022989"/>
    </source>
</evidence>
<dbReference type="GO" id="GO:0016255">
    <property type="term" value="P:attachment of GPI anchor to protein"/>
    <property type="evidence" value="ECO:0007669"/>
    <property type="project" value="InterPro"/>
</dbReference>
<evidence type="ECO:0000256" key="2">
    <source>
        <dbReference type="ARBA" id="ARBA00004687"/>
    </source>
</evidence>
<dbReference type="AlphaFoldDB" id="B8AGS0"/>
<evidence type="ECO:0000256" key="6">
    <source>
        <dbReference type="ARBA" id="ARBA00022824"/>
    </source>
</evidence>
<dbReference type="PANTHER" id="PTHR13121">
    <property type="entry name" value="GPI TRANSAMIDASE COMPONENT PIG-U"/>
    <property type="match status" value="1"/>
</dbReference>
<keyword evidence="5 9" id="KW-0812">Transmembrane</keyword>
<evidence type="ECO:0000256" key="3">
    <source>
        <dbReference type="ARBA" id="ARBA00010026"/>
    </source>
</evidence>
<comment type="similarity">
    <text evidence="3">Belongs to the PIGU family.</text>
</comment>
<feature type="transmembrane region" description="Helical" evidence="9">
    <location>
        <begin position="291"/>
        <end position="307"/>
    </location>
</feature>
<feature type="transmembrane region" description="Helical" evidence="9">
    <location>
        <begin position="362"/>
        <end position="385"/>
    </location>
</feature>
<keyword evidence="7 9" id="KW-1133">Transmembrane helix</keyword>
<feature type="transmembrane region" description="Helical" evidence="9">
    <location>
        <begin position="335"/>
        <end position="356"/>
    </location>
</feature>
<accession>B8AGS0</accession>